<evidence type="ECO:0000256" key="1">
    <source>
        <dbReference type="SAM" id="MobiDB-lite"/>
    </source>
</evidence>
<gene>
    <name evidence="2" type="ORF">AVDCRST_MAG40-1568</name>
</gene>
<feature type="region of interest" description="Disordered" evidence="1">
    <location>
        <begin position="1"/>
        <end position="50"/>
    </location>
</feature>
<protein>
    <submittedName>
        <fullName evidence="2">Integration host factor beta subunit</fullName>
    </submittedName>
</protein>
<dbReference type="EMBL" id="CADCTX010000493">
    <property type="protein sequence ID" value="CAA9323300.1"/>
    <property type="molecule type" value="Genomic_DNA"/>
</dbReference>
<evidence type="ECO:0000313" key="2">
    <source>
        <dbReference type="EMBL" id="CAA9323300.1"/>
    </source>
</evidence>
<feature type="non-terminal residue" evidence="2">
    <location>
        <position position="1"/>
    </location>
</feature>
<proteinExistence type="predicted"/>
<sequence length="50" mass="5169">GAQPAHWVAGRGLGAARPGVQAVQGAPGDGRERRHLRDPRRGRVGTFGGV</sequence>
<accession>A0A6J4L686</accession>
<feature type="compositionally biased region" description="Basic residues" evidence="1">
    <location>
        <begin position="33"/>
        <end position="43"/>
    </location>
</feature>
<dbReference type="AlphaFoldDB" id="A0A6J4L686"/>
<name>A0A6J4L686_9BACT</name>
<reference evidence="2" key="1">
    <citation type="submission" date="2020-02" db="EMBL/GenBank/DDBJ databases">
        <authorList>
            <person name="Meier V. D."/>
        </authorList>
    </citation>
    <scope>NUCLEOTIDE SEQUENCE</scope>
    <source>
        <strain evidence="2">AVDCRST_MAG40</strain>
    </source>
</reference>
<organism evidence="2">
    <name type="scientific">uncultured Gemmatimonadaceae bacterium</name>
    <dbReference type="NCBI Taxonomy" id="246130"/>
    <lineage>
        <taxon>Bacteria</taxon>
        <taxon>Pseudomonadati</taxon>
        <taxon>Gemmatimonadota</taxon>
        <taxon>Gemmatimonadia</taxon>
        <taxon>Gemmatimonadales</taxon>
        <taxon>Gemmatimonadaceae</taxon>
        <taxon>environmental samples</taxon>
    </lineage>
</organism>
<feature type="non-terminal residue" evidence="2">
    <location>
        <position position="50"/>
    </location>
</feature>